<accession>A0A941EGY3</accession>
<dbReference type="InterPro" id="IPR001451">
    <property type="entry name" value="Hexapep"/>
</dbReference>
<keyword evidence="3" id="KW-0677">Repeat</keyword>
<dbReference type="EMBL" id="JAGSOH010000203">
    <property type="protein sequence ID" value="MBR7831256.1"/>
    <property type="molecule type" value="Genomic_DNA"/>
</dbReference>
<comment type="similarity">
    <text evidence="1">Belongs to the transferase hexapeptide repeat family.</text>
</comment>
<dbReference type="SUPFAM" id="SSF51161">
    <property type="entry name" value="Trimeric LpxA-like enzymes"/>
    <property type="match status" value="1"/>
</dbReference>
<dbReference type="GO" id="GO:0005829">
    <property type="term" value="C:cytosol"/>
    <property type="evidence" value="ECO:0007669"/>
    <property type="project" value="TreeGrafter"/>
</dbReference>
<dbReference type="GO" id="GO:0008374">
    <property type="term" value="F:O-acyltransferase activity"/>
    <property type="evidence" value="ECO:0007669"/>
    <property type="project" value="TreeGrafter"/>
</dbReference>
<dbReference type="Proteomes" id="UP000676325">
    <property type="component" value="Unassembled WGS sequence"/>
</dbReference>
<dbReference type="RefSeq" id="WP_212522369.1">
    <property type="nucleotide sequence ID" value="NZ_JAGSOH010000203.1"/>
</dbReference>
<reference evidence="5" key="1">
    <citation type="submission" date="2021-04" db="EMBL/GenBank/DDBJ databases">
        <title>Genome based classification of Actinospica acidithermotolerans sp. nov., an actinobacterium isolated from an Indonesian hot spring.</title>
        <authorList>
            <person name="Kusuma A.B."/>
            <person name="Putra K.E."/>
            <person name="Nafisah S."/>
            <person name="Loh J."/>
            <person name="Nouioui I."/>
            <person name="Goodfellow M."/>
        </authorList>
    </citation>
    <scope>NUCLEOTIDE SEQUENCE</scope>
    <source>
        <strain evidence="5">MGRD01-02</strain>
    </source>
</reference>
<keyword evidence="2" id="KW-0808">Transferase</keyword>
<gene>
    <name evidence="5" type="ORF">KDK95_33430</name>
</gene>
<organism evidence="5 6">
    <name type="scientific">Actinospica acidithermotolerans</name>
    <dbReference type="NCBI Taxonomy" id="2828514"/>
    <lineage>
        <taxon>Bacteria</taxon>
        <taxon>Bacillati</taxon>
        <taxon>Actinomycetota</taxon>
        <taxon>Actinomycetes</taxon>
        <taxon>Catenulisporales</taxon>
        <taxon>Actinospicaceae</taxon>
        <taxon>Actinospica</taxon>
    </lineage>
</organism>
<comment type="caution">
    <text evidence="5">The sequence shown here is derived from an EMBL/GenBank/DDBJ whole genome shotgun (WGS) entry which is preliminary data.</text>
</comment>
<sequence>MRRVRLRVSAQPVVHWAWRNVIEAGKITSGSRAARRFAFFGEGSAIAFPQGTVLGERWISVGHFTLIGPQVTISAGFIPERDLGPAPIVRIGNGVVLGRGSHVVGHQSIDIGDDVYTGPYIYITDQNHGYTDPDTPIGKQWPVNEPVSIGAGSWIGTGAVILPGAAIGRNVVVAAGSVVRGDVPDHCVVAGVPARVVRRLDEDGQWRSARSYGQSAEPSLPPAQDTSLPKAPDTSLAQPTTPALRQAPGPSITDLETPSVGKTTKPPTPA</sequence>
<dbReference type="PROSITE" id="PS00101">
    <property type="entry name" value="HEXAPEP_TRANSFERASES"/>
    <property type="match status" value="1"/>
</dbReference>
<evidence type="ECO:0000256" key="4">
    <source>
        <dbReference type="SAM" id="MobiDB-lite"/>
    </source>
</evidence>
<dbReference type="AlphaFoldDB" id="A0A941EGY3"/>
<evidence type="ECO:0000313" key="6">
    <source>
        <dbReference type="Proteomes" id="UP000676325"/>
    </source>
</evidence>
<dbReference type="InterPro" id="IPR011004">
    <property type="entry name" value="Trimer_LpxA-like_sf"/>
</dbReference>
<evidence type="ECO:0000256" key="1">
    <source>
        <dbReference type="ARBA" id="ARBA00007274"/>
    </source>
</evidence>
<dbReference type="Pfam" id="PF00132">
    <property type="entry name" value="Hexapep"/>
    <property type="match status" value="1"/>
</dbReference>
<keyword evidence="5" id="KW-0012">Acyltransferase</keyword>
<dbReference type="InterPro" id="IPR051159">
    <property type="entry name" value="Hexapeptide_acetyltransf"/>
</dbReference>
<name>A0A941EGY3_9ACTN</name>
<dbReference type="InterPro" id="IPR018357">
    <property type="entry name" value="Hexapep_transf_CS"/>
</dbReference>
<evidence type="ECO:0000313" key="5">
    <source>
        <dbReference type="EMBL" id="MBR7831256.1"/>
    </source>
</evidence>
<dbReference type="PANTHER" id="PTHR23416">
    <property type="entry name" value="SIALIC ACID SYNTHASE-RELATED"/>
    <property type="match status" value="1"/>
</dbReference>
<protein>
    <submittedName>
        <fullName evidence="5">Acyltransferase</fullName>
    </submittedName>
</protein>
<dbReference type="Gene3D" id="2.160.10.10">
    <property type="entry name" value="Hexapeptide repeat proteins"/>
    <property type="match status" value="1"/>
</dbReference>
<evidence type="ECO:0000256" key="2">
    <source>
        <dbReference type="ARBA" id="ARBA00022679"/>
    </source>
</evidence>
<evidence type="ECO:0000256" key="3">
    <source>
        <dbReference type="ARBA" id="ARBA00022737"/>
    </source>
</evidence>
<keyword evidence="6" id="KW-1185">Reference proteome</keyword>
<dbReference type="CDD" id="cd04647">
    <property type="entry name" value="LbH_MAT_like"/>
    <property type="match status" value="1"/>
</dbReference>
<feature type="region of interest" description="Disordered" evidence="4">
    <location>
        <begin position="207"/>
        <end position="270"/>
    </location>
</feature>
<proteinExistence type="inferred from homology"/>
<dbReference type="PANTHER" id="PTHR23416:SF23">
    <property type="entry name" value="ACETYLTRANSFERASE C18B11.09C-RELATED"/>
    <property type="match status" value="1"/>
</dbReference>